<dbReference type="Gene3D" id="2.70.70.10">
    <property type="entry name" value="Glucose Permease (Domain IIA)"/>
    <property type="match status" value="1"/>
</dbReference>
<keyword evidence="4" id="KW-1185">Reference proteome</keyword>
<dbReference type="AlphaFoldDB" id="A0A1H3VHB4"/>
<dbReference type="Pfam" id="PF01551">
    <property type="entry name" value="Peptidase_M23"/>
    <property type="match status" value="1"/>
</dbReference>
<dbReference type="InterPro" id="IPR011055">
    <property type="entry name" value="Dup_hybrid_motif"/>
</dbReference>
<proteinExistence type="predicted"/>
<evidence type="ECO:0000259" key="2">
    <source>
        <dbReference type="Pfam" id="PF01551"/>
    </source>
</evidence>
<dbReference type="CDD" id="cd12797">
    <property type="entry name" value="M23_peptidase"/>
    <property type="match status" value="1"/>
</dbReference>
<evidence type="ECO:0000313" key="3">
    <source>
        <dbReference type="EMBL" id="SDZ73512.1"/>
    </source>
</evidence>
<accession>A0A1H3VHB4</accession>
<keyword evidence="3" id="KW-0378">Hydrolase</keyword>
<dbReference type="PANTHER" id="PTHR21666">
    <property type="entry name" value="PEPTIDASE-RELATED"/>
    <property type="match status" value="1"/>
</dbReference>
<dbReference type="SUPFAM" id="SSF51261">
    <property type="entry name" value="Duplicated hybrid motif"/>
    <property type="match status" value="1"/>
</dbReference>
<feature type="signal peptide" evidence="1">
    <location>
        <begin position="1"/>
        <end position="23"/>
    </location>
</feature>
<gene>
    <name evidence="3" type="ORF">SAMN05660420_00007</name>
</gene>
<protein>
    <submittedName>
        <fullName evidence="3">Murein DD-endopeptidase MepM and murein hydrolase activator NlpD, contain LysM domain</fullName>
    </submittedName>
</protein>
<dbReference type="STRING" id="37625.SAMN05660420_00007"/>
<dbReference type="FunFam" id="2.70.70.10:FF:000019">
    <property type="entry name" value="M23 family peptidase"/>
    <property type="match status" value="1"/>
</dbReference>
<dbReference type="PANTHER" id="PTHR21666:SF285">
    <property type="entry name" value="M23 FAMILY METALLOPEPTIDASE"/>
    <property type="match status" value="1"/>
</dbReference>
<evidence type="ECO:0000256" key="1">
    <source>
        <dbReference type="SAM" id="SignalP"/>
    </source>
</evidence>
<feature type="domain" description="M23ase beta-sheet core" evidence="2">
    <location>
        <begin position="169"/>
        <end position="264"/>
    </location>
</feature>
<dbReference type="GO" id="GO:0004222">
    <property type="term" value="F:metalloendopeptidase activity"/>
    <property type="evidence" value="ECO:0007669"/>
    <property type="project" value="TreeGrafter"/>
</dbReference>
<dbReference type="RefSeq" id="WP_245706314.1">
    <property type="nucleotide sequence ID" value="NZ_FNQN01000001.1"/>
</dbReference>
<dbReference type="InterPro" id="IPR050570">
    <property type="entry name" value="Cell_wall_metabolism_enzyme"/>
</dbReference>
<sequence>MKLHFFKVLMVFLFIATPINSSAGLQLEGSFTQSGLLYGHVEPGTQIFYGERQLKVSLDGDFILGFGRDATQQQTLTLVTPDGITQQHQIELKERQYNIQRINGISARMMAPNAEDLRRIQQEANLVAQARQQDSDLPHFKDNFSWPIIGRISGIYGSQRVFNGEPRRPHFGIDIAAPTGTPVKAPAGGIVTLAHQGMFFSGATLIIDHGHGLSSSFLHLAKILVQKGEKVSQGQTIATVGATGRVTGPHLDWRINWFDQRLDPALLVPPMPQKSISAAN</sequence>
<organism evidence="3 4">
    <name type="scientific">Desulfuromusa kysingii</name>
    <dbReference type="NCBI Taxonomy" id="37625"/>
    <lineage>
        <taxon>Bacteria</taxon>
        <taxon>Pseudomonadati</taxon>
        <taxon>Thermodesulfobacteriota</taxon>
        <taxon>Desulfuromonadia</taxon>
        <taxon>Desulfuromonadales</taxon>
        <taxon>Geopsychrobacteraceae</taxon>
        <taxon>Desulfuromusa</taxon>
    </lineage>
</organism>
<name>A0A1H3VHB4_9BACT</name>
<reference evidence="3 4" key="1">
    <citation type="submission" date="2016-10" db="EMBL/GenBank/DDBJ databases">
        <authorList>
            <person name="de Groot N.N."/>
        </authorList>
    </citation>
    <scope>NUCLEOTIDE SEQUENCE [LARGE SCALE GENOMIC DNA]</scope>
    <source>
        <strain evidence="3 4">DSM 7343</strain>
    </source>
</reference>
<dbReference type="Proteomes" id="UP000199409">
    <property type="component" value="Unassembled WGS sequence"/>
</dbReference>
<evidence type="ECO:0000313" key="4">
    <source>
        <dbReference type="Proteomes" id="UP000199409"/>
    </source>
</evidence>
<dbReference type="EMBL" id="FNQN01000001">
    <property type="protein sequence ID" value="SDZ73512.1"/>
    <property type="molecule type" value="Genomic_DNA"/>
</dbReference>
<keyword evidence="1" id="KW-0732">Signal</keyword>
<dbReference type="InterPro" id="IPR016047">
    <property type="entry name" value="M23ase_b-sheet_dom"/>
</dbReference>
<feature type="chain" id="PRO_5011748125" evidence="1">
    <location>
        <begin position="24"/>
        <end position="280"/>
    </location>
</feature>